<comment type="similarity">
    <text evidence="1">Belongs to the carotenoid oxygenase family.</text>
</comment>
<comment type="cofactor">
    <cofactor evidence="5">
        <name>Fe(2+)</name>
        <dbReference type="ChEBI" id="CHEBI:29033"/>
    </cofactor>
    <text evidence="5">Binds 1 Fe(2+) ion per subunit.</text>
</comment>
<dbReference type="PANTHER" id="PTHR10543:SF89">
    <property type="entry name" value="CAROTENOID 9,10(9',10')-CLEAVAGE DIOXYGENASE 1"/>
    <property type="match status" value="1"/>
</dbReference>
<evidence type="ECO:0000256" key="2">
    <source>
        <dbReference type="ARBA" id="ARBA00022723"/>
    </source>
</evidence>
<gene>
    <name evidence="7" type="ORF">LTR84_001637</name>
</gene>
<evidence type="ECO:0000313" key="7">
    <source>
        <dbReference type="EMBL" id="KAK5042341.1"/>
    </source>
</evidence>
<keyword evidence="2 5" id="KW-0479">Metal-binding</keyword>
<proteinExistence type="inferred from homology"/>
<protein>
    <recommendedName>
        <fullName evidence="9">Carotenoid oxygenase</fullName>
    </recommendedName>
</protein>
<evidence type="ECO:0000313" key="8">
    <source>
        <dbReference type="Proteomes" id="UP001358417"/>
    </source>
</evidence>
<evidence type="ECO:0000256" key="3">
    <source>
        <dbReference type="ARBA" id="ARBA00023002"/>
    </source>
</evidence>
<comment type="caution">
    <text evidence="7">The sequence shown here is derived from an EMBL/GenBank/DDBJ whole genome shotgun (WGS) entry which is preliminary data.</text>
</comment>
<reference evidence="7 8" key="1">
    <citation type="submission" date="2023-08" db="EMBL/GenBank/DDBJ databases">
        <title>Black Yeasts Isolated from many extreme environments.</title>
        <authorList>
            <person name="Coleine C."/>
            <person name="Stajich J.E."/>
            <person name="Selbmann L."/>
        </authorList>
    </citation>
    <scope>NUCLEOTIDE SEQUENCE [LARGE SCALE GENOMIC DNA]</scope>
    <source>
        <strain evidence="7 8">CCFEE 5792</strain>
    </source>
</reference>
<dbReference type="EMBL" id="JAVRRD010000106">
    <property type="protein sequence ID" value="KAK5042341.1"/>
    <property type="molecule type" value="Genomic_DNA"/>
</dbReference>
<keyword evidence="4 5" id="KW-0408">Iron</keyword>
<dbReference type="GeneID" id="89969854"/>
<dbReference type="GO" id="GO:0016121">
    <property type="term" value="P:carotene catabolic process"/>
    <property type="evidence" value="ECO:0007669"/>
    <property type="project" value="TreeGrafter"/>
</dbReference>
<dbReference type="GO" id="GO:0010436">
    <property type="term" value="F:carotenoid dioxygenase activity"/>
    <property type="evidence" value="ECO:0007669"/>
    <property type="project" value="TreeGrafter"/>
</dbReference>
<dbReference type="GO" id="GO:0046872">
    <property type="term" value="F:metal ion binding"/>
    <property type="evidence" value="ECO:0007669"/>
    <property type="project" value="UniProtKB-KW"/>
</dbReference>
<keyword evidence="8" id="KW-1185">Reference proteome</keyword>
<feature type="binding site" evidence="5">
    <location>
        <position position="341"/>
    </location>
    <ligand>
        <name>Fe cation</name>
        <dbReference type="ChEBI" id="CHEBI:24875"/>
        <note>catalytic</note>
    </ligand>
</feature>
<name>A0AAV9MUR5_9EURO</name>
<evidence type="ECO:0000256" key="4">
    <source>
        <dbReference type="ARBA" id="ARBA00023004"/>
    </source>
</evidence>
<evidence type="ECO:0000256" key="5">
    <source>
        <dbReference type="PIRSR" id="PIRSR604294-1"/>
    </source>
</evidence>
<evidence type="ECO:0000256" key="1">
    <source>
        <dbReference type="ARBA" id="ARBA00006787"/>
    </source>
</evidence>
<feature type="binding site" evidence="5">
    <location>
        <position position="216"/>
    </location>
    <ligand>
        <name>Fe cation</name>
        <dbReference type="ChEBI" id="CHEBI:24875"/>
        <note>catalytic</note>
    </ligand>
</feature>
<keyword evidence="3" id="KW-0560">Oxidoreductase</keyword>
<dbReference type="Proteomes" id="UP001358417">
    <property type="component" value="Unassembled WGS sequence"/>
</dbReference>
<feature type="binding site" evidence="5">
    <location>
        <position position="267"/>
    </location>
    <ligand>
        <name>Fe cation</name>
        <dbReference type="ChEBI" id="CHEBI:24875"/>
        <note>catalytic</note>
    </ligand>
</feature>
<organism evidence="7 8">
    <name type="scientific">Exophiala bonariae</name>
    <dbReference type="NCBI Taxonomy" id="1690606"/>
    <lineage>
        <taxon>Eukaryota</taxon>
        <taxon>Fungi</taxon>
        <taxon>Dikarya</taxon>
        <taxon>Ascomycota</taxon>
        <taxon>Pezizomycotina</taxon>
        <taxon>Eurotiomycetes</taxon>
        <taxon>Chaetothyriomycetidae</taxon>
        <taxon>Chaetothyriales</taxon>
        <taxon>Herpotrichiellaceae</taxon>
        <taxon>Exophiala</taxon>
    </lineage>
</organism>
<dbReference type="Pfam" id="PF03055">
    <property type="entry name" value="RPE65"/>
    <property type="match status" value="1"/>
</dbReference>
<accession>A0AAV9MUR5</accession>
<evidence type="ECO:0000256" key="6">
    <source>
        <dbReference type="SAM" id="MobiDB-lite"/>
    </source>
</evidence>
<dbReference type="AlphaFoldDB" id="A0AAV9MUR5"/>
<evidence type="ECO:0008006" key="9">
    <source>
        <dbReference type="Google" id="ProtNLM"/>
    </source>
</evidence>
<feature type="region of interest" description="Disordered" evidence="6">
    <location>
        <begin position="528"/>
        <end position="558"/>
    </location>
</feature>
<dbReference type="RefSeq" id="XP_064699719.1">
    <property type="nucleotide sequence ID" value="XM_064845257.1"/>
</dbReference>
<dbReference type="InterPro" id="IPR004294">
    <property type="entry name" value="Carotenoid_Oase"/>
</dbReference>
<feature type="compositionally biased region" description="Pro residues" evidence="6">
    <location>
        <begin position="528"/>
        <end position="539"/>
    </location>
</feature>
<feature type="binding site" evidence="5">
    <location>
        <position position="522"/>
    </location>
    <ligand>
        <name>Fe cation</name>
        <dbReference type="ChEBI" id="CHEBI:24875"/>
        <note>catalytic</note>
    </ligand>
</feature>
<sequence>MAAAAVAPGIVPLCKNDTYGTVAPQDQHPSKEQDSKVKKYSNEFCNHFELQSPWDQIYHQIDTAPVRRLECEMDDLVVFGTIPETIDGTWYRVHPDSNTLPPINNPFVDGDGLVSAFRFIKGRVSMKFRYVETERYLLERKARRQLFGRYRNPFDNHPCVRLANDTTANTNVVYWGGDLLAISERGLPYAVNPDTLETTSHDPYGGQIAARTFTAHPKVDPLRDVLVTWSYAAKGLRSRDICTYAIDQSGKTTDEFWFKVDKPGWPHDGWITENWIILANMPFTVQSDGDMKQPGADHWIYVPGQAQEFLVAPRHPDTPRAPGWKQGEFRKYTTDHGLIVHTGGAWEEADGKLVLESHWDTYNLFYFWNPDDFKPPEQPTGDWVRWTIDLGQPDGTKLPPPKILYSGLTEFPSVDERFLSRKTKIVFFATIPPEDFMRIDGIVKLNTETMESEKFLAAENGSFAEPVFIPRSNDAPEGDGWVLFYSTRPTSTKGELILLDTADFSRPVAIIQLPFASSFQVHGNWVPNPRPGQPLPPLGKPVKDVRPSVKYSPLAKFQ</sequence>
<dbReference type="PANTHER" id="PTHR10543">
    <property type="entry name" value="BETA-CAROTENE DIOXYGENASE"/>
    <property type="match status" value="1"/>
</dbReference>